<dbReference type="PANTHER" id="PTHR31719:SF94">
    <property type="entry name" value="PROTEIN ATAF2"/>
    <property type="match status" value="1"/>
</dbReference>
<accession>A0A5J9TW47</accession>
<name>A0A5J9TW47_9POAL</name>
<organism evidence="7 8">
    <name type="scientific">Eragrostis curvula</name>
    <name type="common">weeping love grass</name>
    <dbReference type="NCBI Taxonomy" id="38414"/>
    <lineage>
        <taxon>Eukaryota</taxon>
        <taxon>Viridiplantae</taxon>
        <taxon>Streptophyta</taxon>
        <taxon>Embryophyta</taxon>
        <taxon>Tracheophyta</taxon>
        <taxon>Spermatophyta</taxon>
        <taxon>Magnoliopsida</taxon>
        <taxon>Liliopsida</taxon>
        <taxon>Poales</taxon>
        <taxon>Poaceae</taxon>
        <taxon>PACMAD clade</taxon>
        <taxon>Chloridoideae</taxon>
        <taxon>Eragrostideae</taxon>
        <taxon>Eragrostidinae</taxon>
        <taxon>Eragrostis</taxon>
    </lineage>
</organism>
<dbReference type="InterPro" id="IPR003441">
    <property type="entry name" value="NAC-dom"/>
</dbReference>
<dbReference type="Pfam" id="PF02365">
    <property type="entry name" value="NAM"/>
    <property type="match status" value="2"/>
</dbReference>
<keyword evidence="1" id="KW-0805">Transcription regulation</keyword>
<dbReference type="InterPro" id="IPR036093">
    <property type="entry name" value="NAC_dom_sf"/>
</dbReference>
<evidence type="ECO:0000313" key="7">
    <source>
        <dbReference type="EMBL" id="TVU15620.1"/>
    </source>
</evidence>
<dbReference type="SUPFAM" id="SSF101941">
    <property type="entry name" value="NAC domain"/>
    <property type="match status" value="2"/>
</dbReference>
<dbReference type="Gramene" id="TVU15620">
    <property type="protein sequence ID" value="TVU15620"/>
    <property type="gene ID" value="EJB05_39150"/>
</dbReference>
<evidence type="ECO:0000313" key="8">
    <source>
        <dbReference type="Proteomes" id="UP000324897"/>
    </source>
</evidence>
<proteinExistence type="predicted"/>
<gene>
    <name evidence="7" type="ORF">EJB05_39150</name>
</gene>
<protein>
    <recommendedName>
        <fullName evidence="6">NAC domain-containing protein</fullName>
    </recommendedName>
</protein>
<feature type="region of interest" description="Disordered" evidence="5">
    <location>
        <begin position="1"/>
        <end position="31"/>
    </location>
</feature>
<sequence>MAQPPGSPTTDLPGPGDRPRRMAESPTGAVFQPKSRDLVDHYLVPRALHGRVSGDAIQGAVAEGVNVYATRPEALPFPPSHRGKYYGDGSVWGYFFAARPAAAAAGGPRGNDRDVAGGGCWRLEYAGDDGDVYAVRARFAYYEDGGKLTPWRMMEYRLNEGAARFRGVAFHPSANNLVVWQVYYKVEIAGEKPPMGYYNSDDGDENEVKEPMAQPPQSTTTHAPAPGKPRLCLAKIPSGYVFQPKPRELLDCYLIPQALHGRVPDNVIQDGVADGVDVHAARPEALPFPSCNHKVCNRDGDHTVWGYFFTTRSEDAAAGGSGKYVREVAAGGRWCWCGGPDKGYAGDDGKVYAFRTWFAYYEDGGELTPWRAKEYRLNEGAACFRGDTFRPGAANLVVWKVYCVVMIPEEEPPIQYYDSSDDGEEKPRRKRIKTG</sequence>
<feature type="non-terminal residue" evidence="7">
    <location>
        <position position="1"/>
    </location>
</feature>
<evidence type="ECO:0000256" key="1">
    <source>
        <dbReference type="ARBA" id="ARBA00023015"/>
    </source>
</evidence>
<dbReference type="Gene3D" id="2.170.150.80">
    <property type="entry name" value="NAC domain"/>
    <property type="match status" value="2"/>
</dbReference>
<feature type="domain" description="NAC" evidence="6">
    <location>
        <begin position="236"/>
        <end position="404"/>
    </location>
</feature>
<evidence type="ECO:0000256" key="3">
    <source>
        <dbReference type="ARBA" id="ARBA00023163"/>
    </source>
</evidence>
<evidence type="ECO:0000256" key="5">
    <source>
        <dbReference type="SAM" id="MobiDB-lite"/>
    </source>
</evidence>
<dbReference type="Proteomes" id="UP000324897">
    <property type="component" value="Unassembled WGS sequence"/>
</dbReference>
<reference evidence="7 8" key="1">
    <citation type="journal article" date="2019" name="Sci. Rep.">
        <title>A high-quality genome of Eragrostis curvula grass provides insights into Poaceae evolution and supports new strategies to enhance forage quality.</title>
        <authorList>
            <person name="Carballo J."/>
            <person name="Santos B.A.C.M."/>
            <person name="Zappacosta D."/>
            <person name="Garbus I."/>
            <person name="Selva J.P."/>
            <person name="Gallo C.A."/>
            <person name="Diaz A."/>
            <person name="Albertini E."/>
            <person name="Caccamo M."/>
            <person name="Echenique V."/>
        </authorList>
    </citation>
    <scope>NUCLEOTIDE SEQUENCE [LARGE SCALE GENOMIC DNA]</scope>
    <source>
        <strain evidence="8">cv. Victoria</strain>
        <tissue evidence="7">Leaf</tissue>
    </source>
</reference>
<keyword evidence="8" id="KW-1185">Reference proteome</keyword>
<comment type="caution">
    <text evidence="7">The sequence shown here is derived from an EMBL/GenBank/DDBJ whole genome shotgun (WGS) entry which is preliminary data.</text>
</comment>
<evidence type="ECO:0000259" key="6">
    <source>
        <dbReference type="PROSITE" id="PS51005"/>
    </source>
</evidence>
<keyword evidence="4" id="KW-0539">Nucleus</keyword>
<dbReference type="OrthoDB" id="609464at2759"/>
<feature type="region of interest" description="Disordered" evidence="5">
    <location>
        <begin position="413"/>
        <end position="435"/>
    </location>
</feature>
<feature type="region of interest" description="Disordered" evidence="5">
    <location>
        <begin position="200"/>
        <end position="228"/>
    </location>
</feature>
<dbReference type="PROSITE" id="PS51005">
    <property type="entry name" value="NAC"/>
    <property type="match status" value="2"/>
</dbReference>
<dbReference type="PANTHER" id="PTHR31719">
    <property type="entry name" value="NAC TRANSCRIPTION FACTOR 56"/>
    <property type="match status" value="1"/>
</dbReference>
<evidence type="ECO:0000256" key="2">
    <source>
        <dbReference type="ARBA" id="ARBA00023125"/>
    </source>
</evidence>
<dbReference type="EMBL" id="RWGY01000031">
    <property type="protein sequence ID" value="TVU15620.1"/>
    <property type="molecule type" value="Genomic_DNA"/>
</dbReference>
<dbReference type="AlphaFoldDB" id="A0A5J9TW47"/>
<keyword evidence="3" id="KW-0804">Transcription</keyword>
<evidence type="ECO:0000256" key="4">
    <source>
        <dbReference type="ARBA" id="ARBA00023242"/>
    </source>
</evidence>
<feature type="domain" description="NAC" evidence="6">
    <location>
        <begin position="25"/>
        <end position="185"/>
    </location>
</feature>
<keyword evidence="2" id="KW-0238">DNA-binding</keyword>
<dbReference type="GO" id="GO:0006355">
    <property type="term" value="P:regulation of DNA-templated transcription"/>
    <property type="evidence" value="ECO:0007669"/>
    <property type="project" value="InterPro"/>
</dbReference>
<dbReference type="GO" id="GO:0003677">
    <property type="term" value="F:DNA binding"/>
    <property type="evidence" value="ECO:0007669"/>
    <property type="project" value="UniProtKB-KW"/>
</dbReference>